<reference evidence="2" key="1">
    <citation type="submission" date="2021-05" db="EMBL/GenBank/DDBJ databases">
        <authorList>
            <person name="Arsene-Ploetze F."/>
        </authorList>
    </citation>
    <scope>NUCLEOTIDE SEQUENCE</scope>
    <source>
        <strain evidence="2">DSM 42138</strain>
    </source>
</reference>
<feature type="compositionally biased region" description="Basic residues" evidence="1">
    <location>
        <begin position="226"/>
        <end position="241"/>
    </location>
</feature>
<evidence type="ECO:0000256" key="1">
    <source>
        <dbReference type="SAM" id="MobiDB-lite"/>
    </source>
</evidence>
<feature type="region of interest" description="Disordered" evidence="1">
    <location>
        <begin position="221"/>
        <end position="249"/>
    </location>
</feature>
<evidence type="ECO:0000313" key="3">
    <source>
        <dbReference type="Proteomes" id="UP001152519"/>
    </source>
</evidence>
<protein>
    <submittedName>
        <fullName evidence="2">Uncharacterized protein</fullName>
    </submittedName>
</protein>
<feature type="compositionally biased region" description="Basic residues" evidence="1">
    <location>
        <begin position="141"/>
        <end position="160"/>
    </location>
</feature>
<feature type="compositionally biased region" description="Basic residues" evidence="1">
    <location>
        <begin position="66"/>
        <end position="82"/>
    </location>
</feature>
<feature type="compositionally biased region" description="Basic and acidic residues" evidence="1">
    <location>
        <begin position="120"/>
        <end position="140"/>
    </location>
</feature>
<dbReference type="AlphaFoldDB" id="A0A9W4DVH5"/>
<keyword evidence="3" id="KW-1185">Reference proteome</keyword>
<feature type="region of interest" description="Disordered" evidence="1">
    <location>
        <begin position="330"/>
        <end position="363"/>
    </location>
</feature>
<proteinExistence type="predicted"/>
<gene>
    <name evidence="2" type="ORF">SCOCK_70115</name>
</gene>
<evidence type="ECO:0000313" key="2">
    <source>
        <dbReference type="EMBL" id="CAG6398430.1"/>
    </source>
</evidence>
<dbReference type="EMBL" id="CAJSLV010000103">
    <property type="protein sequence ID" value="CAG6398430.1"/>
    <property type="molecule type" value="Genomic_DNA"/>
</dbReference>
<name>A0A9W4DVH5_9ACTN</name>
<feature type="region of interest" description="Disordered" evidence="1">
    <location>
        <begin position="1"/>
        <end position="207"/>
    </location>
</feature>
<feature type="compositionally biased region" description="Basic residues" evidence="1">
    <location>
        <begin position="95"/>
        <end position="119"/>
    </location>
</feature>
<accession>A0A9W4DVH5</accession>
<dbReference type="Proteomes" id="UP001152519">
    <property type="component" value="Unassembled WGS sequence"/>
</dbReference>
<feature type="region of interest" description="Disordered" evidence="1">
    <location>
        <begin position="268"/>
        <end position="292"/>
    </location>
</feature>
<feature type="compositionally biased region" description="Basic residues" evidence="1">
    <location>
        <begin position="42"/>
        <end position="57"/>
    </location>
</feature>
<comment type="caution">
    <text evidence="2">The sequence shown here is derived from an EMBL/GenBank/DDBJ whole genome shotgun (WGS) entry which is preliminary data.</text>
</comment>
<sequence>MCDGRPTRSRPGLPRAGRAAPEDGRRPVRRRAGLHRGDGRVLRRGRRRRAAAARRLARAGAGAGLRRLRARAAAAVRRRRGTGVRGDRAGPAAHRPGRAQRRRAGRGRRRGGLQHHRRRPGDGGQDHRDGGDGTGRDARGGRGRRPYPRGARRPGGPRHSGRGDQQPLSDGAFRRNGRTGRRAADAGGQGGRLPPGEGPAGLPQPAVHRGGEALLRNAREHPAAPARHHHPLHLHRPRRDRRGVGHPGVLVGATDQTRAVLARDGRPARVGQPHLPRSRPEGQLRVRAPPAPHRPVPYAPGAPAAPRGLARAGPPGLRRVRLHRPVPVRLTAAADGSPPPAARAPGRARSSTVIKAPPPHRRRYRYRHPGPTGYVAFILHGTESIRIRA</sequence>
<organism evidence="2 3">
    <name type="scientific">Actinacidiphila cocklensis</name>
    <dbReference type="NCBI Taxonomy" id="887465"/>
    <lineage>
        <taxon>Bacteria</taxon>
        <taxon>Bacillati</taxon>
        <taxon>Actinomycetota</taxon>
        <taxon>Actinomycetes</taxon>
        <taxon>Kitasatosporales</taxon>
        <taxon>Streptomycetaceae</taxon>
        <taxon>Actinacidiphila</taxon>
    </lineage>
</organism>